<sequence>MPIERKDKIHRRLISILAFIVFVSTGANCNSASAGLSMSNIPMGNKKYKTIASVDDYITWISIDFGIVGFPLRKPKVHELIQKHIGENSADALVNIHYWNDRIYILGFVIHRFGIQAEAVKFDKEEEPLEIKRNRR</sequence>
<comment type="caution">
    <text evidence="1">The sequence shown here is derived from an EMBL/GenBank/DDBJ whole genome shotgun (WGS) entry which is preliminary data.</text>
</comment>
<evidence type="ECO:0000313" key="2">
    <source>
        <dbReference type="Proteomes" id="UP000298264"/>
    </source>
</evidence>
<protein>
    <submittedName>
        <fullName evidence="1">Uncharacterized protein</fullName>
    </submittedName>
</protein>
<dbReference type="AlphaFoldDB" id="A0A4R9LQ03"/>
<accession>A0A4R9LQ03</accession>
<dbReference type="Proteomes" id="UP000298264">
    <property type="component" value="Unassembled WGS sequence"/>
</dbReference>
<gene>
    <name evidence="1" type="ORF">EHS11_10875</name>
</gene>
<name>A0A4R9LQ03_9LEPT</name>
<organism evidence="1 2">
    <name type="scientific">Leptospira ilyithenensis</name>
    <dbReference type="NCBI Taxonomy" id="2484901"/>
    <lineage>
        <taxon>Bacteria</taxon>
        <taxon>Pseudomonadati</taxon>
        <taxon>Spirochaetota</taxon>
        <taxon>Spirochaetia</taxon>
        <taxon>Leptospirales</taxon>
        <taxon>Leptospiraceae</taxon>
        <taxon>Leptospira</taxon>
    </lineage>
</organism>
<dbReference type="NCBIfam" id="NF047814">
    <property type="entry name" value="LIC20211_lipo"/>
    <property type="match status" value="1"/>
</dbReference>
<dbReference type="EMBL" id="RQHV01000049">
    <property type="protein sequence ID" value="TGN10056.1"/>
    <property type="molecule type" value="Genomic_DNA"/>
</dbReference>
<dbReference type="RefSeq" id="WP_135764436.1">
    <property type="nucleotide sequence ID" value="NZ_RQHV01000049.1"/>
</dbReference>
<evidence type="ECO:0000313" key="1">
    <source>
        <dbReference type="EMBL" id="TGN10056.1"/>
    </source>
</evidence>
<reference evidence="1" key="1">
    <citation type="journal article" date="2019" name="PLoS Negl. Trop. Dis.">
        <title>Revisiting the worldwide diversity of Leptospira species in the environment.</title>
        <authorList>
            <person name="Vincent A.T."/>
            <person name="Schiettekatte O."/>
            <person name="Bourhy P."/>
            <person name="Veyrier F.J."/>
            <person name="Picardeau M."/>
        </authorList>
    </citation>
    <scope>NUCLEOTIDE SEQUENCE [LARGE SCALE GENOMIC DNA]</scope>
    <source>
        <strain evidence="1">201400974</strain>
    </source>
</reference>
<keyword evidence="2" id="KW-1185">Reference proteome</keyword>
<dbReference type="OrthoDB" id="342588at2"/>
<proteinExistence type="predicted"/>